<dbReference type="EMBL" id="LRGB01001116">
    <property type="protein sequence ID" value="KZS13523.1"/>
    <property type="molecule type" value="Genomic_DNA"/>
</dbReference>
<keyword evidence="3" id="KW-1185">Reference proteome</keyword>
<dbReference type="Proteomes" id="UP000076858">
    <property type="component" value="Unassembled WGS sequence"/>
</dbReference>
<evidence type="ECO:0000313" key="3">
    <source>
        <dbReference type="Proteomes" id="UP000076858"/>
    </source>
</evidence>
<protein>
    <submittedName>
        <fullName evidence="2">Uncharacterized protein</fullName>
    </submittedName>
</protein>
<sequence length="63" mass="7262">MTSVVEQAQTTVGQSPLIERSRRMDGRSQERETLRQGCHLARPIPFQIQIARPLFFVFLSSFL</sequence>
<reference evidence="2 3" key="1">
    <citation type="submission" date="2016-03" db="EMBL/GenBank/DDBJ databases">
        <title>EvidentialGene: Evidence-directed Construction of Genes on Genomes.</title>
        <authorList>
            <person name="Gilbert D.G."/>
            <person name="Choi J.-H."/>
            <person name="Mockaitis K."/>
            <person name="Colbourne J."/>
            <person name="Pfrender M."/>
        </authorList>
    </citation>
    <scope>NUCLEOTIDE SEQUENCE [LARGE SCALE GENOMIC DNA]</scope>
    <source>
        <strain evidence="2 3">Xinb3</strain>
        <tissue evidence="2">Complete organism</tissue>
    </source>
</reference>
<gene>
    <name evidence="2" type="ORF">APZ42_021328</name>
</gene>
<accession>A0A164WS73</accession>
<evidence type="ECO:0000313" key="2">
    <source>
        <dbReference type="EMBL" id="KZS13523.1"/>
    </source>
</evidence>
<comment type="caution">
    <text evidence="2">The sequence shown here is derived from an EMBL/GenBank/DDBJ whole genome shotgun (WGS) entry which is preliminary data.</text>
</comment>
<feature type="compositionally biased region" description="Basic and acidic residues" evidence="1">
    <location>
        <begin position="19"/>
        <end position="30"/>
    </location>
</feature>
<evidence type="ECO:0000256" key="1">
    <source>
        <dbReference type="SAM" id="MobiDB-lite"/>
    </source>
</evidence>
<dbReference type="AlphaFoldDB" id="A0A164WS73"/>
<feature type="region of interest" description="Disordered" evidence="1">
    <location>
        <begin position="1"/>
        <end position="30"/>
    </location>
</feature>
<organism evidence="2 3">
    <name type="scientific">Daphnia magna</name>
    <dbReference type="NCBI Taxonomy" id="35525"/>
    <lineage>
        <taxon>Eukaryota</taxon>
        <taxon>Metazoa</taxon>
        <taxon>Ecdysozoa</taxon>
        <taxon>Arthropoda</taxon>
        <taxon>Crustacea</taxon>
        <taxon>Branchiopoda</taxon>
        <taxon>Diplostraca</taxon>
        <taxon>Cladocera</taxon>
        <taxon>Anomopoda</taxon>
        <taxon>Daphniidae</taxon>
        <taxon>Daphnia</taxon>
    </lineage>
</organism>
<feature type="compositionally biased region" description="Polar residues" evidence="1">
    <location>
        <begin position="1"/>
        <end position="14"/>
    </location>
</feature>
<name>A0A164WS73_9CRUS</name>
<proteinExistence type="predicted"/>